<dbReference type="InterPro" id="IPR011234">
    <property type="entry name" value="Fumarylacetoacetase-like_C"/>
</dbReference>
<dbReference type="PANTHER" id="PTHR42796:SF4">
    <property type="entry name" value="FUMARYLACETOACETATE HYDROLASE DOMAIN-CONTAINING PROTEIN 2A"/>
    <property type="match status" value="1"/>
</dbReference>
<gene>
    <name evidence="4" type="ORF">B9Q08_03770</name>
</gene>
<evidence type="ECO:0000256" key="2">
    <source>
        <dbReference type="ARBA" id="ARBA00022723"/>
    </source>
</evidence>
<dbReference type="GO" id="GO:0044281">
    <property type="term" value="P:small molecule metabolic process"/>
    <property type="evidence" value="ECO:0007669"/>
    <property type="project" value="UniProtKB-ARBA"/>
</dbReference>
<dbReference type="InterPro" id="IPR051121">
    <property type="entry name" value="FAH"/>
</dbReference>
<name>A0A2R6AX09_9ARCH</name>
<protein>
    <recommendedName>
        <fullName evidence="3">Fumarylacetoacetase-like C-terminal domain-containing protein</fullName>
    </recommendedName>
</protein>
<dbReference type="GO" id="GO:0003824">
    <property type="term" value="F:catalytic activity"/>
    <property type="evidence" value="ECO:0007669"/>
    <property type="project" value="InterPro"/>
</dbReference>
<dbReference type="Pfam" id="PF01557">
    <property type="entry name" value="FAA_hydrolase"/>
    <property type="match status" value="1"/>
</dbReference>
<dbReference type="SUPFAM" id="SSF56529">
    <property type="entry name" value="FAH"/>
    <property type="match status" value="1"/>
</dbReference>
<proteinExistence type="inferred from homology"/>
<dbReference type="PANTHER" id="PTHR42796">
    <property type="entry name" value="FUMARYLACETOACETATE HYDROLASE DOMAIN-CONTAINING PROTEIN 2A-RELATED"/>
    <property type="match status" value="1"/>
</dbReference>
<keyword evidence="2" id="KW-0479">Metal-binding</keyword>
<reference evidence="4 5" key="1">
    <citation type="submission" date="2017-04" db="EMBL/GenBank/DDBJ databases">
        <title>Novel microbial lineages endemic to geothermal iron-oxide mats fill important gaps in the evolutionary history of Archaea.</title>
        <authorList>
            <person name="Jay Z.J."/>
            <person name="Beam J.P."/>
            <person name="Dlakic M."/>
            <person name="Rusch D.B."/>
            <person name="Kozubal M.A."/>
            <person name="Inskeep W.P."/>
        </authorList>
    </citation>
    <scope>NUCLEOTIDE SEQUENCE [LARGE SCALE GENOMIC DNA]</scope>
    <source>
        <strain evidence="4">ECH_B_SAG-M15</strain>
    </source>
</reference>
<evidence type="ECO:0000313" key="5">
    <source>
        <dbReference type="Proteomes" id="UP000240490"/>
    </source>
</evidence>
<dbReference type="GO" id="GO:0046872">
    <property type="term" value="F:metal ion binding"/>
    <property type="evidence" value="ECO:0007669"/>
    <property type="project" value="UniProtKB-KW"/>
</dbReference>
<evidence type="ECO:0000259" key="3">
    <source>
        <dbReference type="Pfam" id="PF01557"/>
    </source>
</evidence>
<sequence>MRLATYREPVFGAKRTAILFEEHVLDLNTASQVYLVEQERDLPYVSYSESFAPTSMQRLIEAGEPALTHIEKVFKYFSNGLNPEARGPEKQRYVFGRGEVKIEAPLRPGKIVHTAGNFREHAQEADKAGWPFPIPQWISFLKNPDAVIGHDDHILKPSFTNQLDHELELGIIIGKKIKNVSPEKAFEAIFGFTVFNDVTARDIQREEMKNGLLNYGKNLDTFAPLGPCIVPRKYIGDVHNLTMELRVNGDVRQSGSTAKLSVRVEQIVSKYSWATLNPGDMVSTGTISGVAAFRKPDPTPFFLKKGDVLECEIANIGLIRNTVMNAE</sequence>
<evidence type="ECO:0000313" key="4">
    <source>
        <dbReference type="EMBL" id="PSN90925.1"/>
    </source>
</evidence>
<comment type="caution">
    <text evidence="4">The sequence shown here is derived from an EMBL/GenBank/DDBJ whole genome shotgun (WGS) entry which is preliminary data.</text>
</comment>
<feature type="domain" description="Fumarylacetoacetase-like C-terminal" evidence="3">
    <location>
        <begin position="110"/>
        <end position="323"/>
    </location>
</feature>
<dbReference type="EMBL" id="NEXJ01000064">
    <property type="protein sequence ID" value="PSN90925.1"/>
    <property type="molecule type" value="Genomic_DNA"/>
</dbReference>
<comment type="similarity">
    <text evidence="1">Belongs to the FAH family.</text>
</comment>
<dbReference type="Proteomes" id="UP000240490">
    <property type="component" value="Unassembled WGS sequence"/>
</dbReference>
<dbReference type="AlphaFoldDB" id="A0A2R6AX09"/>
<accession>A0A2R6AX09</accession>
<dbReference type="InterPro" id="IPR036663">
    <property type="entry name" value="Fumarylacetoacetase_C_sf"/>
</dbReference>
<organism evidence="4 5">
    <name type="scientific">Candidatus Marsarchaeota G2 archaeon ECH_B_SAG-M15</name>
    <dbReference type="NCBI Taxonomy" id="1978162"/>
    <lineage>
        <taxon>Archaea</taxon>
        <taxon>Candidatus Marsarchaeota</taxon>
        <taxon>Candidatus Marsarchaeota group 2</taxon>
    </lineage>
</organism>
<dbReference type="Gene3D" id="3.90.850.10">
    <property type="entry name" value="Fumarylacetoacetase-like, C-terminal domain"/>
    <property type="match status" value="1"/>
</dbReference>
<evidence type="ECO:0000256" key="1">
    <source>
        <dbReference type="ARBA" id="ARBA00010211"/>
    </source>
</evidence>